<gene>
    <name evidence="3" type="ORF">NCTC12219_01261</name>
    <name evidence="2" type="ORF">NCTC12221_00510</name>
</gene>
<dbReference type="Pfam" id="PF13146">
    <property type="entry name" value="TRL"/>
    <property type="match status" value="1"/>
</dbReference>
<dbReference type="EMBL" id="UGHX01000001">
    <property type="protein sequence ID" value="STP11371.1"/>
    <property type="molecule type" value="Genomic_DNA"/>
</dbReference>
<evidence type="ECO:0000313" key="3">
    <source>
        <dbReference type="EMBL" id="STP11371.1"/>
    </source>
</evidence>
<evidence type="ECO:0000313" key="2">
    <source>
        <dbReference type="EMBL" id="STP09080.1"/>
    </source>
</evidence>
<dbReference type="PROSITE" id="PS51257">
    <property type="entry name" value="PROKAR_LIPOPROTEIN"/>
    <property type="match status" value="1"/>
</dbReference>
<feature type="chain" id="PRO_5044586312" evidence="1">
    <location>
        <begin position="19"/>
        <end position="104"/>
    </location>
</feature>
<keyword evidence="1" id="KW-0732">Signal</keyword>
<name>A0A377JMR8_9HELI</name>
<proteinExistence type="predicted"/>
<dbReference type="InterPro" id="IPR025113">
    <property type="entry name" value="TRL-like"/>
</dbReference>
<reference evidence="4 5" key="1">
    <citation type="submission" date="2018-06" db="EMBL/GenBank/DDBJ databases">
        <authorList>
            <consortium name="Pathogen Informatics"/>
            <person name="Doyle S."/>
        </authorList>
    </citation>
    <scope>NUCLEOTIDE SEQUENCE [LARGE SCALE GENOMIC DNA]</scope>
    <source>
        <strain evidence="3 4">NCTC12219</strain>
        <strain evidence="2 5">NCTC12221</strain>
    </source>
</reference>
<organism evidence="2 5">
    <name type="scientific">Helicobacter cinaedi</name>
    <dbReference type="NCBI Taxonomy" id="213"/>
    <lineage>
        <taxon>Bacteria</taxon>
        <taxon>Pseudomonadati</taxon>
        <taxon>Campylobacterota</taxon>
        <taxon>Epsilonproteobacteria</taxon>
        <taxon>Campylobacterales</taxon>
        <taxon>Helicobacteraceae</taxon>
        <taxon>Helicobacter</taxon>
    </lineage>
</organism>
<sequence>MKKLILALGLGGSMAFFAGCSVAGTAPGMLYTGNSTPGTATSASGASKEGSATCSNILGLVAIGDCSVDTAAKAGGISQIKSVDSKNFGVLGLYSTSTTIVKGN</sequence>
<protein>
    <submittedName>
        <fullName evidence="2">Protein tRNA-associated locus protein</fullName>
    </submittedName>
</protein>
<dbReference type="Proteomes" id="UP000255335">
    <property type="component" value="Unassembled WGS sequence"/>
</dbReference>
<dbReference type="EMBL" id="UGHZ01000001">
    <property type="protein sequence ID" value="STP09080.1"/>
    <property type="molecule type" value="Genomic_DNA"/>
</dbReference>
<evidence type="ECO:0000256" key="1">
    <source>
        <dbReference type="SAM" id="SignalP"/>
    </source>
</evidence>
<dbReference type="Proteomes" id="UP000255103">
    <property type="component" value="Unassembled WGS sequence"/>
</dbReference>
<dbReference type="RefSeq" id="WP_115025850.1">
    <property type="nucleotide sequence ID" value="NZ_UGHX01000001.1"/>
</dbReference>
<dbReference type="AlphaFoldDB" id="A0A377JMR8"/>
<feature type="signal peptide" evidence="1">
    <location>
        <begin position="1"/>
        <end position="18"/>
    </location>
</feature>
<evidence type="ECO:0000313" key="4">
    <source>
        <dbReference type="Proteomes" id="UP000255103"/>
    </source>
</evidence>
<accession>A0A377JMR8</accession>
<evidence type="ECO:0000313" key="5">
    <source>
        <dbReference type="Proteomes" id="UP000255335"/>
    </source>
</evidence>